<feature type="binding site" evidence="14 15">
    <location>
        <position position="41"/>
    </location>
    <ligand>
        <name>a divalent metal cation</name>
        <dbReference type="ChEBI" id="CHEBI:60240"/>
    </ligand>
</feature>
<dbReference type="InterPro" id="IPR012337">
    <property type="entry name" value="RNaseH-like_sf"/>
</dbReference>
<evidence type="ECO:0000256" key="6">
    <source>
        <dbReference type="ARBA" id="ARBA00012180"/>
    </source>
</evidence>
<evidence type="ECO:0000256" key="9">
    <source>
        <dbReference type="ARBA" id="ARBA00022722"/>
    </source>
</evidence>
<evidence type="ECO:0000256" key="10">
    <source>
        <dbReference type="ARBA" id="ARBA00022723"/>
    </source>
</evidence>
<dbReference type="SUPFAM" id="SSF53098">
    <property type="entry name" value="Ribonuclease H-like"/>
    <property type="match status" value="1"/>
</dbReference>
<evidence type="ECO:0000256" key="15">
    <source>
        <dbReference type="PROSITE-ProRule" id="PRU01319"/>
    </source>
</evidence>
<evidence type="ECO:0000256" key="4">
    <source>
        <dbReference type="ARBA" id="ARBA00004496"/>
    </source>
</evidence>
<reference evidence="18" key="1">
    <citation type="submission" date="2018-07" db="EMBL/GenBank/DDBJ databases">
        <authorList>
            <consortium name="Genoscope - CEA"/>
            <person name="William W."/>
        </authorList>
    </citation>
    <scope>NUCLEOTIDE SEQUENCE</scope>
    <source>
        <strain evidence="18">IK1</strain>
    </source>
</reference>
<protein>
    <recommendedName>
        <fullName evidence="7 14">Ribonuclease HII</fullName>
        <shortName evidence="14">RNase HII</shortName>
        <ecNumber evidence="6 14">3.1.26.4</ecNumber>
    </recommendedName>
</protein>
<evidence type="ECO:0000256" key="16">
    <source>
        <dbReference type="RuleBase" id="RU003515"/>
    </source>
</evidence>
<keyword evidence="10 14" id="KW-0479">Metal-binding</keyword>
<dbReference type="GO" id="GO:0043137">
    <property type="term" value="P:DNA replication, removal of RNA primer"/>
    <property type="evidence" value="ECO:0007669"/>
    <property type="project" value="TreeGrafter"/>
</dbReference>
<dbReference type="GO" id="GO:0030145">
    <property type="term" value="F:manganese ion binding"/>
    <property type="evidence" value="ECO:0007669"/>
    <property type="project" value="UniProtKB-UniRule"/>
</dbReference>
<keyword evidence="9 14" id="KW-0540">Nuclease</keyword>
<dbReference type="GO" id="GO:0006298">
    <property type="term" value="P:mismatch repair"/>
    <property type="evidence" value="ECO:0007669"/>
    <property type="project" value="TreeGrafter"/>
</dbReference>
<keyword evidence="8 14" id="KW-0963">Cytoplasm</keyword>
<keyword evidence="12 14" id="KW-0378">Hydrolase</keyword>
<evidence type="ECO:0000256" key="14">
    <source>
        <dbReference type="HAMAP-Rule" id="MF_00052"/>
    </source>
</evidence>
<gene>
    <name evidence="14 18" type="primary">rnhB</name>
    <name evidence="18" type="ORF">TRIP_B200010</name>
</gene>
<comment type="catalytic activity">
    <reaction evidence="1 14 15 16">
        <text>Endonucleolytic cleavage to 5'-phosphomonoester.</text>
        <dbReference type="EC" id="3.1.26.4"/>
    </reaction>
</comment>
<feature type="binding site" evidence="14 15">
    <location>
        <position position="133"/>
    </location>
    <ligand>
        <name>a divalent metal cation</name>
        <dbReference type="ChEBI" id="CHEBI:60240"/>
    </ligand>
</feature>
<comment type="function">
    <text evidence="3 14 16">Endonuclease that specifically degrades the RNA of RNA-DNA hybrids.</text>
</comment>
<comment type="subcellular location">
    <subcellularLocation>
        <location evidence="4 14">Cytoplasm</location>
    </subcellularLocation>
</comment>
<dbReference type="PANTHER" id="PTHR10954:SF18">
    <property type="entry name" value="RIBONUCLEASE HII"/>
    <property type="match status" value="1"/>
</dbReference>
<evidence type="ECO:0000256" key="3">
    <source>
        <dbReference type="ARBA" id="ARBA00004065"/>
    </source>
</evidence>
<dbReference type="Gene3D" id="3.30.420.10">
    <property type="entry name" value="Ribonuclease H-like superfamily/Ribonuclease H"/>
    <property type="match status" value="1"/>
</dbReference>
<accession>A0A653A1F6</accession>
<dbReference type="NCBIfam" id="NF000595">
    <property type="entry name" value="PRK00015.1-3"/>
    <property type="match status" value="1"/>
</dbReference>
<evidence type="ECO:0000313" key="18">
    <source>
        <dbReference type="EMBL" id="VBB41870.1"/>
    </source>
</evidence>
<evidence type="ECO:0000256" key="13">
    <source>
        <dbReference type="ARBA" id="ARBA00023211"/>
    </source>
</evidence>
<evidence type="ECO:0000256" key="2">
    <source>
        <dbReference type="ARBA" id="ARBA00001946"/>
    </source>
</evidence>
<dbReference type="GO" id="GO:0032299">
    <property type="term" value="C:ribonuclease H2 complex"/>
    <property type="evidence" value="ECO:0007669"/>
    <property type="project" value="TreeGrafter"/>
</dbReference>
<dbReference type="CDD" id="cd07182">
    <property type="entry name" value="RNase_HII_bacteria_HII_like"/>
    <property type="match status" value="1"/>
</dbReference>
<dbReference type="Pfam" id="PF01351">
    <property type="entry name" value="RNase_HII"/>
    <property type="match status" value="1"/>
</dbReference>
<evidence type="ECO:0000256" key="1">
    <source>
        <dbReference type="ARBA" id="ARBA00000077"/>
    </source>
</evidence>
<evidence type="ECO:0000256" key="12">
    <source>
        <dbReference type="ARBA" id="ARBA00022801"/>
    </source>
</evidence>
<sequence>MAKRQRNLRLFDMPGAEEPVEPLGYENEARSNGFHHVAGVDEAGRGCLAGPVVAAAVILPEGVDLPGVRDSKCMTAAAREKAFQMIQLKALAAAIGVVSPAAIDRINILRASLEAMRRAVAALDPVADFLLVDGIHPVPVATPQRALKKGDRICRSISAASVLAKVYRDRLMGAYHQQYPAYAFDCNKGYGTRDHLSVLRKIGWCPIHRTTFKGVCRP</sequence>
<evidence type="ECO:0000259" key="17">
    <source>
        <dbReference type="PROSITE" id="PS51975"/>
    </source>
</evidence>
<dbReference type="PROSITE" id="PS51975">
    <property type="entry name" value="RNASE_H_2"/>
    <property type="match status" value="1"/>
</dbReference>
<dbReference type="HAMAP" id="MF_00052_B">
    <property type="entry name" value="RNase_HII_B"/>
    <property type="match status" value="1"/>
</dbReference>
<name>A0A653A1F6_UNCDX</name>
<evidence type="ECO:0000256" key="7">
    <source>
        <dbReference type="ARBA" id="ARBA00019179"/>
    </source>
</evidence>
<dbReference type="GO" id="GO:0003723">
    <property type="term" value="F:RNA binding"/>
    <property type="evidence" value="ECO:0007669"/>
    <property type="project" value="UniProtKB-UniRule"/>
</dbReference>
<dbReference type="NCBIfam" id="NF000594">
    <property type="entry name" value="PRK00015.1-1"/>
    <property type="match status" value="1"/>
</dbReference>
<proteinExistence type="inferred from homology"/>
<evidence type="ECO:0000256" key="11">
    <source>
        <dbReference type="ARBA" id="ARBA00022759"/>
    </source>
</evidence>
<dbReference type="EMBL" id="UPXX01000013">
    <property type="protein sequence ID" value="VBB41870.1"/>
    <property type="molecule type" value="Genomic_DNA"/>
</dbReference>
<dbReference type="InterPro" id="IPR022898">
    <property type="entry name" value="RNase_HII"/>
</dbReference>
<dbReference type="GO" id="GO:0005737">
    <property type="term" value="C:cytoplasm"/>
    <property type="evidence" value="ECO:0007669"/>
    <property type="project" value="UniProtKB-SubCell"/>
</dbReference>
<keyword evidence="13 14" id="KW-0464">Manganese</keyword>
<feature type="domain" description="RNase H type-2" evidence="17">
    <location>
        <begin position="35"/>
        <end position="218"/>
    </location>
</feature>
<feature type="binding site" evidence="14 15">
    <location>
        <position position="42"/>
    </location>
    <ligand>
        <name>a divalent metal cation</name>
        <dbReference type="ChEBI" id="CHEBI:60240"/>
    </ligand>
</feature>
<comment type="cofactor">
    <cofactor evidence="14 15">
        <name>Mn(2+)</name>
        <dbReference type="ChEBI" id="CHEBI:29035"/>
    </cofactor>
    <cofactor evidence="14 15">
        <name>Mg(2+)</name>
        <dbReference type="ChEBI" id="CHEBI:18420"/>
    </cofactor>
    <text evidence="14 15">Manganese or magnesium. Binds 1 divalent metal ion per monomer in the absence of substrate. May bind a second metal ion after substrate binding.</text>
</comment>
<dbReference type="InterPro" id="IPR036397">
    <property type="entry name" value="RNaseH_sf"/>
</dbReference>
<dbReference type="InterPro" id="IPR024567">
    <property type="entry name" value="RNase_HII/HIII_dom"/>
</dbReference>
<evidence type="ECO:0000256" key="8">
    <source>
        <dbReference type="ARBA" id="ARBA00022490"/>
    </source>
</evidence>
<comment type="cofactor">
    <cofactor evidence="2">
        <name>Mg(2+)</name>
        <dbReference type="ChEBI" id="CHEBI:18420"/>
    </cofactor>
</comment>
<evidence type="ECO:0000256" key="5">
    <source>
        <dbReference type="ARBA" id="ARBA00007383"/>
    </source>
</evidence>
<comment type="similarity">
    <text evidence="5 14 16">Belongs to the RNase HII family.</text>
</comment>
<dbReference type="GO" id="GO:0004523">
    <property type="term" value="F:RNA-DNA hybrid ribonuclease activity"/>
    <property type="evidence" value="ECO:0007669"/>
    <property type="project" value="UniProtKB-UniRule"/>
</dbReference>
<dbReference type="InterPro" id="IPR001352">
    <property type="entry name" value="RNase_HII/HIII"/>
</dbReference>
<dbReference type="EC" id="3.1.26.4" evidence="6 14"/>
<dbReference type="AlphaFoldDB" id="A0A653A1F6"/>
<organism evidence="18">
    <name type="scientific">Uncultured Desulfatiglans sp</name>
    <dbReference type="NCBI Taxonomy" id="1748965"/>
    <lineage>
        <taxon>Bacteria</taxon>
        <taxon>Pseudomonadati</taxon>
        <taxon>Thermodesulfobacteriota</taxon>
        <taxon>Desulfobacteria</taxon>
        <taxon>Desulfatiglandales</taxon>
        <taxon>Desulfatiglandaceae</taxon>
        <taxon>Desulfatiglans</taxon>
        <taxon>environmental samples</taxon>
    </lineage>
</organism>
<keyword evidence="11 14" id="KW-0255">Endonuclease</keyword>
<dbReference type="PANTHER" id="PTHR10954">
    <property type="entry name" value="RIBONUCLEASE H2 SUBUNIT A"/>
    <property type="match status" value="1"/>
</dbReference>